<dbReference type="GeneID" id="19337492"/>
<feature type="compositionally biased region" description="Polar residues" evidence="1">
    <location>
        <begin position="1"/>
        <end position="19"/>
    </location>
</feature>
<keyword evidence="3" id="KW-1185">Reference proteome</keyword>
<reference evidence="2 3" key="1">
    <citation type="journal article" date="2012" name="PLoS Pathog.">
        <title>Diverse lifestyles and strategies of plant pathogenesis encoded in the genomes of eighteen Dothideomycetes fungi.</title>
        <authorList>
            <person name="Ohm R.A."/>
            <person name="Feau N."/>
            <person name="Henrissat B."/>
            <person name="Schoch C.L."/>
            <person name="Horwitz B.A."/>
            <person name="Barry K.W."/>
            <person name="Condon B.J."/>
            <person name="Copeland A.C."/>
            <person name="Dhillon B."/>
            <person name="Glaser F."/>
            <person name="Hesse C.N."/>
            <person name="Kosti I."/>
            <person name="LaButti K."/>
            <person name="Lindquist E.A."/>
            <person name="Lucas S."/>
            <person name="Salamov A.A."/>
            <person name="Bradshaw R.E."/>
            <person name="Ciuffetti L."/>
            <person name="Hamelin R.C."/>
            <person name="Kema G.H.J."/>
            <person name="Lawrence C."/>
            <person name="Scott J.A."/>
            <person name="Spatafora J.W."/>
            <person name="Turgeon B.G."/>
            <person name="de Wit P.J.G.M."/>
            <person name="Zhong S."/>
            <person name="Goodwin S.B."/>
            <person name="Grigoriev I.V."/>
        </authorList>
    </citation>
    <scope>NUCLEOTIDE SEQUENCE [LARGE SCALE GENOMIC DNA]</scope>
    <source>
        <strain evidence="2 3">CIRAD86</strain>
    </source>
</reference>
<accession>M2ZPQ2</accession>
<dbReference type="KEGG" id="pfj:MYCFIDRAFT_211743"/>
<feature type="region of interest" description="Disordered" evidence="1">
    <location>
        <begin position="1"/>
        <end position="24"/>
    </location>
</feature>
<protein>
    <submittedName>
        <fullName evidence="2">Uncharacterized protein</fullName>
    </submittedName>
</protein>
<dbReference type="AlphaFoldDB" id="M2ZPQ2"/>
<organism evidence="2 3">
    <name type="scientific">Pseudocercospora fijiensis (strain CIRAD86)</name>
    <name type="common">Black leaf streak disease fungus</name>
    <name type="synonym">Mycosphaerella fijiensis</name>
    <dbReference type="NCBI Taxonomy" id="383855"/>
    <lineage>
        <taxon>Eukaryota</taxon>
        <taxon>Fungi</taxon>
        <taxon>Dikarya</taxon>
        <taxon>Ascomycota</taxon>
        <taxon>Pezizomycotina</taxon>
        <taxon>Dothideomycetes</taxon>
        <taxon>Dothideomycetidae</taxon>
        <taxon>Mycosphaerellales</taxon>
        <taxon>Mycosphaerellaceae</taxon>
        <taxon>Pseudocercospora</taxon>
    </lineage>
</organism>
<evidence type="ECO:0000313" key="3">
    <source>
        <dbReference type="Proteomes" id="UP000016932"/>
    </source>
</evidence>
<sequence>MQSQDSTQPSTHSPDSASTRPPAPHIMIRQTIQNTHIPQQSHKIPPQQQQTIIPLQQMPRKPQLRRSFCTKKLYKLLLTWG</sequence>
<evidence type="ECO:0000256" key="1">
    <source>
        <dbReference type="SAM" id="MobiDB-lite"/>
    </source>
</evidence>
<dbReference type="RefSeq" id="XP_007928362.1">
    <property type="nucleotide sequence ID" value="XM_007930171.1"/>
</dbReference>
<proteinExistence type="predicted"/>
<gene>
    <name evidence="2" type="ORF">MYCFIDRAFT_211743</name>
</gene>
<dbReference type="Proteomes" id="UP000016932">
    <property type="component" value="Unassembled WGS sequence"/>
</dbReference>
<name>M2ZPQ2_PSEFD</name>
<dbReference type="HOGENOM" id="CLU_2574890_0_0_1"/>
<dbReference type="VEuPathDB" id="FungiDB:MYCFIDRAFT_211743"/>
<evidence type="ECO:0000313" key="2">
    <source>
        <dbReference type="EMBL" id="EME81064.1"/>
    </source>
</evidence>
<dbReference type="EMBL" id="KB446560">
    <property type="protein sequence ID" value="EME81064.1"/>
    <property type="molecule type" value="Genomic_DNA"/>
</dbReference>